<reference evidence="2" key="2">
    <citation type="submission" date="2025-09" db="UniProtKB">
        <authorList>
            <consortium name="Ensembl"/>
        </authorList>
    </citation>
    <scope>IDENTIFICATION</scope>
</reference>
<feature type="compositionally biased region" description="Polar residues" evidence="1">
    <location>
        <begin position="213"/>
        <end position="227"/>
    </location>
</feature>
<name>A0A8C4QGL9_EPTBU</name>
<feature type="compositionally biased region" description="Low complexity" evidence="1">
    <location>
        <begin position="197"/>
        <end position="209"/>
    </location>
</feature>
<evidence type="ECO:0000313" key="2">
    <source>
        <dbReference type="Ensembl" id="ENSEBUP00000015171.1"/>
    </source>
</evidence>
<feature type="compositionally biased region" description="Low complexity" evidence="1">
    <location>
        <begin position="129"/>
        <end position="144"/>
    </location>
</feature>
<feature type="region of interest" description="Disordered" evidence="1">
    <location>
        <begin position="65"/>
        <end position="227"/>
    </location>
</feature>
<protein>
    <recommendedName>
        <fullName evidence="4">M-phase-specific PLK1-interacting protein</fullName>
    </recommendedName>
</protein>
<dbReference type="Proteomes" id="UP000694388">
    <property type="component" value="Unplaced"/>
</dbReference>
<dbReference type="AlphaFoldDB" id="A0A8C4QGL9"/>
<accession>A0A8C4QGL9</accession>
<evidence type="ECO:0000313" key="3">
    <source>
        <dbReference type="Proteomes" id="UP000694388"/>
    </source>
</evidence>
<evidence type="ECO:0008006" key="4">
    <source>
        <dbReference type="Google" id="ProtNLM"/>
    </source>
</evidence>
<proteinExistence type="predicted"/>
<sequence>MPHNILPTARQRKLYKNKRGDQSGSKASRGERKLSPSRRLFLFYWISSFPVNMYRHPFPSGPYQMGPPSCTPTGHSRFLQHSPRAFSPGVGPGMRSPPSPGFSPRSPQHYSSPPRPPAMSPYNTWNTNSVRSPSPRYGGPSPGWWGCGGRGGQNSPQNARSTPRHWGKRGGNNGSGNYFNRSMLQDPWANMEPVPLGGSSEGAAGQSAACGLVSTSGKQTVRNFQTA</sequence>
<dbReference type="Ensembl" id="ENSEBUT00000015747.1">
    <property type="protein sequence ID" value="ENSEBUP00000015171.1"/>
    <property type="gene ID" value="ENSEBUG00000009558.1"/>
</dbReference>
<feature type="region of interest" description="Disordered" evidence="1">
    <location>
        <begin position="1"/>
        <end position="33"/>
    </location>
</feature>
<organism evidence="2 3">
    <name type="scientific">Eptatretus burgeri</name>
    <name type="common">Inshore hagfish</name>
    <dbReference type="NCBI Taxonomy" id="7764"/>
    <lineage>
        <taxon>Eukaryota</taxon>
        <taxon>Metazoa</taxon>
        <taxon>Chordata</taxon>
        <taxon>Craniata</taxon>
        <taxon>Vertebrata</taxon>
        <taxon>Cyclostomata</taxon>
        <taxon>Myxini</taxon>
        <taxon>Myxiniformes</taxon>
        <taxon>Myxinidae</taxon>
        <taxon>Eptatretinae</taxon>
        <taxon>Eptatretus</taxon>
    </lineage>
</organism>
<keyword evidence="3" id="KW-1185">Reference proteome</keyword>
<evidence type="ECO:0000256" key="1">
    <source>
        <dbReference type="SAM" id="MobiDB-lite"/>
    </source>
</evidence>
<dbReference type="OMA" id="PWANMEP"/>
<reference evidence="2" key="1">
    <citation type="submission" date="2025-08" db="UniProtKB">
        <authorList>
            <consortium name="Ensembl"/>
        </authorList>
    </citation>
    <scope>IDENTIFICATION</scope>
</reference>